<sequence>MRFGHREATGGREVRARVEGGERGGGRGRGEPRLAAPSSSVTQRAASTGGGNSMTTPQPAMPEISPAEEAGGPAGKAAVGAREKGPRLGQRLPSIVVESSEVGSVESGELRWPPEGALRGPAQSQAAASSPSGLGVPGKAPDDAGSQHASSKAQARQTPQ</sequence>
<name>A0A8C0S729_CANLF</name>
<dbReference type="AlphaFoldDB" id="A0A8C0S729"/>
<evidence type="ECO:0000313" key="4">
    <source>
        <dbReference type="Proteomes" id="UP000694542"/>
    </source>
</evidence>
<dbReference type="Ensembl" id="ENSCAFT00040019483.1">
    <property type="protein sequence ID" value="ENSCAFP00040016914.1"/>
    <property type="gene ID" value="ENSCAFG00040010531.1"/>
</dbReference>
<evidence type="ECO:0000313" key="3">
    <source>
        <dbReference type="Ensembl" id="ENSCAFP00040016914.1"/>
    </source>
</evidence>
<reference evidence="3" key="2">
    <citation type="submission" date="2025-08" db="UniProtKB">
        <authorList>
            <consortium name="Ensembl"/>
        </authorList>
    </citation>
    <scope>IDENTIFICATION</scope>
</reference>
<evidence type="ECO:0000256" key="1">
    <source>
        <dbReference type="SAM" id="MobiDB-lite"/>
    </source>
</evidence>
<protein>
    <submittedName>
        <fullName evidence="3">LBH domain containing 2</fullName>
    </submittedName>
</protein>
<dbReference type="PANTHER" id="PTHR14987">
    <property type="entry name" value="PROTEIN LBH-RELATED"/>
    <property type="match status" value="1"/>
</dbReference>
<feature type="compositionally biased region" description="Polar residues" evidence="1">
    <location>
        <begin position="147"/>
        <end position="160"/>
    </location>
</feature>
<feature type="compositionally biased region" description="Low complexity" evidence="1">
    <location>
        <begin position="96"/>
        <end position="107"/>
    </location>
</feature>
<accession>A0A8C0S729</accession>
<organism evidence="3 4">
    <name type="scientific">Canis lupus familiaris</name>
    <name type="common">Dog</name>
    <name type="synonym">Canis familiaris</name>
    <dbReference type="NCBI Taxonomy" id="9615"/>
    <lineage>
        <taxon>Eukaryota</taxon>
        <taxon>Metazoa</taxon>
        <taxon>Chordata</taxon>
        <taxon>Craniata</taxon>
        <taxon>Vertebrata</taxon>
        <taxon>Euteleostomi</taxon>
        <taxon>Mammalia</taxon>
        <taxon>Eutheria</taxon>
        <taxon>Laurasiatheria</taxon>
        <taxon>Carnivora</taxon>
        <taxon>Caniformia</taxon>
        <taxon>Canidae</taxon>
        <taxon>Canis</taxon>
    </lineage>
</organism>
<gene>
    <name evidence="3" type="primary">LBHD2</name>
</gene>
<dbReference type="InterPro" id="IPR038990">
    <property type="entry name" value="LBH_dom"/>
</dbReference>
<dbReference type="InterPro" id="IPR042945">
    <property type="entry name" value="LBH_dom_prot"/>
</dbReference>
<feature type="compositionally biased region" description="Polar residues" evidence="1">
    <location>
        <begin position="37"/>
        <end position="46"/>
    </location>
</feature>
<feature type="compositionally biased region" description="Basic and acidic residues" evidence="1">
    <location>
        <begin position="1"/>
        <end position="32"/>
    </location>
</feature>
<proteinExistence type="predicted"/>
<dbReference type="Proteomes" id="UP000694542">
    <property type="component" value="Chromosome 8"/>
</dbReference>
<evidence type="ECO:0000259" key="2">
    <source>
        <dbReference type="Pfam" id="PF15317"/>
    </source>
</evidence>
<dbReference type="PANTHER" id="PTHR14987:SF3">
    <property type="entry name" value="LBH DOMAIN-CONTAINING PROTEIN 2"/>
    <property type="match status" value="1"/>
</dbReference>
<dbReference type="OrthoDB" id="9421103at2759"/>
<feature type="domain" description="LBH" evidence="2">
    <location>
        <begin position="90"/>
        <end position="117"/>
    </location>
</feature>
<feature type="region of interest" description="Disordered" evidence="1">
    <location>
        <begin position="1"/>
        <end position="160"/>
    </location>
</feature>
<dbReference type="Pfam" id="PF15317">
    <property type="entry name" value="Lbh"/>
    <property type="match status" value="1"/>
</dbReference>
<feature type="compositionally biased region" description="Low complexity" evidence="1">
    <location>
        <begin position="121"/>
        <end position="132"/>
    </location>
</feature>
<feature type="compositionally biased region" description="Low complexity" evidence="1">
    <location>
        <begin position="67"/>
        <end position="80"/>
    </location>
</feature>
<reference evidence="3" key="1">
    <citation type="submission" date="2018-10" db="EMBL/GenBank/DDBJ databases">
        <title>De novo assembly of a Great Dane genome.</title>
        <authorList>
            <person name="Kidd J.M."/>
            <person name="Pendleton A.L."/>
            <person name="Shen F."/>
            <person name="Emery S."/>
        </authorList>
    </citation>
    <scope>NUCLEOTIDE SEQUENCE [LARGE SCALE GENOMIC DNA]</scope>
    <source>
        <strain evidence="3">Great Dane</strain>
    </source>
</reference>